<dbReference type="GeneID" id="42786316"/>
<dbReference type="Proteomes" id="UP000016608">
    <property type="component" value="Unassembled WGS sequence"/>
</dbReference>
<dbReference type="EMBL" id="AWVJ01000211">
    <property type="protein sequence ID" value="ERK40885.1"/>
    <property type="molecule type" value="Genomic_DNA"/>
</dbReference>
<accession>U2NS83</accession>
<evidence type="ECO:0000259" key="2">
    <source>
        <dbReference type="Pfam" id="PF20693"/>
    </source>
</evidence>
<sequence>MDDRQNITFQKLTPIDNADISVYEDAIEFSLKNDDITNVALSGPYSAGKSSIIETYKKKHPDKKFVHISLAHFECPEETDSDDSKKESWIEGKILNQLLHQIPVKRIPQTNFRIKKDMGKKDIKKLTVLISILLCSGAFLRISNKVPTIVEQIQEERIKQFLSVFTSGYAIIIATLLFVISAIICIHKIITVQKNKNLFRKISYQGNTIEIFETQNESYFDKYLNEVLYLFEQVEADVIVFEDMDRFDSNEIFVRLREVNNLTNFHKKKYLEENSESGEYKPLRFFYLLRDDIFTTKDRTKFFDYIIPVIPILDASNSYDKFISLMKKENLLTHFDASFLQRLSLYIDDMRVLKNIYNEFRIYMNRLNNTELQWDKMLAIIVYKNLFPRDFSDLQLGRGYVHELFGKKNYFSAKKKEILENEKQLLIEEIQKIDAELLNTIEELNVLYNVKYNNLPHNYGYSSLTSEGKKQWAIMENEKEARRHTIQSRINGDKLKYEKRIADIDHQLMVIKTQQLHELIDRDNADEIFMIKGSNVIGKTFEYKEIKGNSYFDLLKFLIRDGYIDETYNDYMTYFYEESISAHDKIFLRKITDKLGADFEYSLMDVKKVLESPVLREVDFSEEETLNFDLIYGILMQQDNPKYQKYLYTVIVQIKENHRFDFVAKFYDSGKFDSLFISKLNQQWPEFFSFAKISGKFSTEQIRRYSIDTLYYTDAPILQLVNVDNCLSEYISNEDDYLNIPNARIDTIISQLSLLQVSFISINYLKSEEKLFLAVYKNHLYDLSFENIKLMLQTQYGVDDTADITHKNYTLVQSMRNEPLVMYVNENINTYVGIILDNCEERIEDEEDCVIEILNNDAVEENLKKQYINYLFTNIYDLSKVKNTTLWSQLLTRQLVFISVDNIAHYFHNFGLDQVLIDTINNLNKPIDYSGMEQVYGSDITEQFFDKIIINNNINNNRYEEILNNLNYVLETFENSDISEEKVCILIKNHIIEMHVDALKYIRMYYPTLVMTFIDANVTSYLDILPQIDFNLDEALHVLDLDIGDPKKIAMLAYTADKIPIYNKKYSDELSAYIIKNNFDSSDAKVIYKNYSSYSNIMKNAIYEIAEDSINQIILDEDLILDDQLISDLITKSSYSIDIKIQLWASQLVYLNEETCKKHFDELGVPELKRIFTMRNVKRTYQKNPVVTKIFEVLKANGWIYKFSECKDDTDLYIVTKTGPLKK</sequence>
<feature type="transmembrane region" description="Helical" evidence="1">
    <location>
        <begin position="162"/>
        <end position="186"/>
    </location>
</feature>
<organism evidence="3 4">
    <name type="scientific">Eubacterium ramulus ATCC 29099</name>
    <dbReference type="NCBI Taxonomy" id="1256908"/>
    <lineage>
        <taxon>Bacteria</taxon>
        <taxon>Bacillati</taxon>
        <taxon>Bacillota</taxon>
        <taxon>Clostridia</taxon>
        <taxon>Eubacteriales</taxon>
        <taxon>Eubacteriaceae</taxon>
        <taxon>Eubacterium</taxon>
    </lineage>
</organism>
<keyword evidence="1" id="KW-0472">Membrane</keyword>
<proteinExistence type="predicted"/>
<keyword evidence="4" id="KW-1185">Reference proteome</keyword>
<dbReference type="AlphaFoldDB" id="U2NS83"/>
<evidence type="ECO:0000256" key="1">
    <source>
        <dbReference type="SAM" id="Phobius"/>
    </source>
</evidence>
<feature type="domain" description="YobI-like P-loop NTPase" evidence="2">
    <location>
        <begin position="23"/>
        <end position="402"/>
    </location>
</feature>
<dbReference type="InterPro" id="IPR048428">
    <property type="entry name" value="YobI-NTPase"/>
</dbReference>
<name>U2NS83_EUBRA</name>
<evidence type="ECO:0000313" key="3">
    <source>
        <dbReference type="EMBL" id="ERK40885.1"/>
    </source>
</evidence>
<keyword evidence="1" id="KW-0812">Transmembrane</keyword>
<reference evidence="3 4" key="1">
    <citation type="submission" date="2013-06" db="EMBL/GenBank/DDBJ databases">
        <authorList>
            <person name="Weinstock G."/>
            <person name="Sodergren E."/>
            <person name="Lobos E.A."/>
            <person name="Fulton L."/>
            <person name="Fulton R."/>
            <person name="Courtney L."/>
            <person name="Fronick C."/>
            <person name="O'Laughlin M."/>
            <person name="Godfrey J."/>
            <person name="Wilson R.M."/>
            <person name="Miner T."/>
            <person name="Farmer C."/>
            <person name="Delehaunty K."/>
            <person name="Cordes M."/>
            <person name="Minx P."/>
            <person name="Tomlinson C."/>
            <person name="Chen J."/>
            <person name="Wollam A."/>
            <person name="Pepin K.H."/>
            <person name="Bhonagiri V."/>
            <person name="Zhang X."/>
            <person name="Warren W."/>
            <person name="Mitreva M."/>
            <person name="Mardis E.R."/>
            <person name="Wilson R.K."/>
        </authorList>
    </citation>
    <scope>NUCLEOTIDE SEQUENCE [LARGE SCALE GENOMIC DNA]</scope>
    <source>
        <strain evidence="3 4">ATCC 29099</strain>
    </source>
</reference>
<dbReference type="HOGENOM" id="CLU_005044_0_0_9"/>
<dbReference type="eggNOG" id="COG5290">
    <property type="taxonomic scope" value="Bacteria"/>
</dbReference>
<protein>
    <recommendedName>
        <fullName evidence="2">YobI-like P-loop NTPase domain-containing protein</fullName>
    </recommendedName>
</protein>
<gene>
    <name evidence="3" type="ORF">HMPREF0373_03413</name>
</gene>
<dbReference type="Pfam" id="PF20693">
    <property type="entry name" value="YobI-ATPase"/>
    <property type="match status" value="1"/>
</dbReference>
<keyword evidence="1" id="KW-1133">Transmembrane helix</keyword>
<dbReference type="PATRIC" id="fig|1256908.3.peg.3122"/>
<dbReference type="RefSeq" id="WP_021738865.1">
    <property type="nucleotide sequence ID" value="NZ_KI271113.1"/>
</dbReference>
<evidence type="ECO:0000313" key="4">
    <source>
        <dbReference type="Proteomes" id="UP000016608"/>
    </source>
</evidence>
<comment type="caution">
    <text evidence="3">The sequence shown here is derived from an EMBL/GenBank/DDBJ whole genome shotgun (WGS) entry which is preliminary data.</text>
</comment>